<organism evidence="1 2">
    <name type="scientific">Xylanibacter ruminicola</name>
    <name type="common">Prevotella ruminicola</name>
    <dbReference type="NCBI Taxonomy" id="839"/>
    <lineage>
        <taxon>Bacteria</taxon>
        <taxon>Pseudomonadati</taxon>
        <taxon>Bacteroidota</taxon>
        <taxon>Bacteroidia</taxon>
        <taxon>Bacteroidales</taxon>
        <taxon>Prevotellaceae</taxon>
        <taxon>Xylanibacter</taxon>
    </lineage>
</organism>
<evidence type="ECO:0008006" key="3">
    <source>
        <dbReference type="Google" id="ProtNLM"/>
    </source>
</evidence>
<dbReference type="PANTHER" id="PTHR37835">
    <property type="entry name" value="ALPHA-CLOSTRIPAIN"/>
    <property type="match status" value="1"/>
</dbReference>
<dbReference type="PANTHER" id="PTHR37835:SF1">
    <property type="entry name" value="ALPHA-CLOSTRIPAIN"/>
    <property type="match status" value="1"/>
</dbReference>
<evidence type="ECO:0000313" key="1">
    <source>
        <dbReference type="EMBL" id="MBE6269560.1"/>
    </source>
</evidence>
<evidence type="ECO:0000313" key="2">
    <source>
        <dbReference type="Proteomes" id="UP000806522"/>
    </source>
</evidence>
<protein>
    <recommendedName>
        <fullName evidence="3">Clostripain family protein</fullName>
    </recommendedName>
</protein>
<dbReference type="Gene3D" id="3.40.50.11970">
    <property type="match status" value="1"/>
</dbReference>
<reference evidence="1" key="1">
    <citation type="submission" date="2019-04" db="EMBL/GenBank/DDBJ databases">
        <title>Evolution of Biomass-Degrading Anaerobic Consortia Revealed by Metagenomics.</title>
        <authorList>
            <person name="Peng X."/>
        </authorList>
    </citation>
    <scope>NUCLEOTIDE SEQUENCE</scope>
    <source>
        <strain evidence="1">SIG140</strain>
    </source>
</reference>
<dbReference type="AlphaFoldDB" id="A0A9D5NXZ3"/>
<accession>A0A9D5NXZ3</accession>
<sequence>MHNVSNIYNFFIIFLVLRCKDTKKTNKNVGYYIFLCNFAAKFDFMHKIIIGLLGIALLCSCNKKDDPEPTPEPTVYDRTVLVYMSGENDLTTSGFMADDLLEMDEGSYQLNDNQHLIVFIDSVGTTNPPHIIEIAKGKRKVLYQYNNEFAASDPSKFREVIQWTIDNYPSKDYGLVLWGHATGWAVDADSVANVQRTRAYGYDYGNDSYIGRKAMNITQMAKALEDMPKFKYIFADCCCFMCVESAYELRNAADYLIGSPAEIPGAGAPYDRIMSSLFSNSNSFYQNICDIYYDFYLDAYNSSTYDDLNLDGYSVPMSAVKLSEMESLAQATNQILATISSEITSPAVLDLSKLPFYFASTTYTDMKVMYDMSSVFYKYASVSDYTQWLTTYNKAVPYSLVSTKWQTVYNTLYNSFDSFPDNNAMWGGLSMYFPQLRYDNYNYKFNSHIKNYQWYYSVNWNNYGW</sequence>
<proteinExistence type="predicted"/>
<dbReference type="EMBL" id="SUYC01000001">
    <property type="protein sequence ID" value="MBE6269560.1"/>
    <property type="molecule type" value="Genomic_DNA"/>
</dbReference>
<dbReference type="Proteomes" id="UP000806522">
    <property type="component" value="Unassembled WGS sequence"/>
</dbReference>
<gene>
    <name evidence="1" type="ORF">E7101_01235</name>
</gene>
<dbReference type="InterPro" id="IPR005077">
    <property type="entry name" value="Peptidase_C11"/>
</dbReference>
<comment type="caution">
    <text evidence="1">The sequence shown here is derived from an EMBL/GenBank/DDBJ whole genome shotgun (WGS) entry which is preliminary data.</text>
</comment>
<name>A0A9D5NXZ3_XYLRU</name>
<dbReference type="Pfam" id="PF03415">
    <property type="entry name" value="Peptidase_C11"/>
    <property type="match status" value="1"/>
</dbReference>